<keyword evidence="3" id="KW-1003">Cell membrane</keyword>
<evidence type="ECO:0000259" key="8">
    <source>
        <dbReference type="PROSITE" id="PS50928"/>
    </source>
</evidence>
<feature type="transmembrane region" description="Helical" evidence="7">
    <location>
        <begin position="181"/>
        <end position="205"/>
    </location>
</feature>
<dbReference type="PANTHER" id="PTHR30151:SF20">
    <property type="entry name" value="ABC TRANSPORTER PERMEASE PROTEIN HI_0355-RELATED"/>
    <property type="match status" value="1"/>
</dbReference>
<dbReference type="InterPro" id="IPR000515">
    <property type="entry name" value="MetI-like"/>
</dbReference>
<name>A0ABS4ARJ5_9PROT</name>
<evidence type="ECO:0000256" key="1">
    <source>
        <dbReference type="ARBA" id="ARBA00004651"/>
    </source>
</evidence>
<comment type="caution">
    <text evidence="9">The sequence shown here is derived from an EMBL/GenBank/DDBJ whole genome shotgun (WGS) entry which is preliminary data.</text>
</comment>
<protein>
    <submittedName>
        <fullName evidence="9">ABC transporter permease</fullName>
    </submittedName>
</protein>
<keyword evidence="2 7" id="KW-0813">Transport</keyword>
<evidence type="ECO:0000313" key="10">
    <source>
        <dbReference type="Proteomes" id="UP000680815"/>
    </source>
</evidence>
<keyword evidence="6 7" id="KW-0472">Membrane</keyword>
<evidence type="ECO:0000256" key="3">
    <source>
        <dbReference type="ARBA" id="ARBA00022475"/>
    </source>
</evidence>
<dbReference type="RefSeq" id="WP_209351370.1">
    <property type="nucleotide sequence ID" value="NZ_JAGIYZ010000007.1"/>
</dbReference>
<dbReference type="InterPro" id="IPR035906">
    <property type="entry name" value="MetI-like_sf"/>
</dbReference>
<sequence length="264" mass="28058">MNPAAPLLRWAAGPGAAALTLAALLVLWEAGVRGFDIPRFLLPAPSDVAAEFIKDWRLIFGHAVQTVWGILAGYAAAVTFALAASMAMIRWPLVERMIMPLFVASQSVPKIAIAPLILLWVGAGAGSKVLVVASIAFFPVVINTMAGFKQVDRGLLDVFASVDATSRQTFFRLRLPYAVPYIFAGLRIATTLAVLGAIVAEWLAATDGIGYLVLSGSFNFNTARSFAAIILLAVIGMSFFGAMGAMERALSWQRAEDGATRAQA</sequence>
<organism evidence="9 10">
    <name type="scientific">Roseomonas nitratireducens</name>
    <dbReference type="NCBI Taxonomy" id="2820810"/>
    <lineage>
        <taxon>Bacteria</taxon>
        <taxon>Pseudomonadati</taxon>
        <taxon>Pseudomonadota</taxon>
        <taxon>Alphaproteobacteria</taxon>
        <taxon>Acetobacterales</taxon>
        <taxon>Roseomonadaceae</taxon>
        <taxon>Roseomonas</taxon>
    </lineage>
</organism>
<keyword evidence="4 7" id="KW-0812">Transmembrane</keyword>
<evidence type="ECO:0000256" key="7">
    <source>
        <dbReference type="RuleBase" id="RU363032"/>
    </source>
</evidence>
<evidence type="ECO:0000256" key="5">
    <source>
        <dbReference type="ARBA" id="ARBA00022989"/>
    </source>
</evidence>
<comment type="subcellular location">
    <subcellularLocation>
        <location evidence="1 7">Cell membrane</location>
        <topology evidence="1 7">Multi-pass membrane protein</topology>
    </subcellularLocation>
</comment>
<reference evidence="9 10" key="1">
    <citation type="submission" date="2021-03" db="EMBL/GenBank/DDBJ databases">
        <authorList>
            <person name="So Y."/>
        </authorList>
    </citation>
    <scope>NUCLEOTIDE SEQUENCE [LARGE SCALE GENOMIC DNA]</scope>
    <source>
        <strain evidence="9 10">PWR1</strain>
    </source>
</reference>
<dbReference type="CDD" id="cd06261">
    <property type="entry name" value="TM_PBP2"/>
    <property type="match status" value="1"/>
</dbReference>
<dbReference type="Proteomes" id="UP000680815">
    <property type="component" value="Unassembled WGS sequence"/>
</dbReference>
<keyword evidence="5 7" id="KW-1133">Transmembrane helix</keyword>
<dbReference type="SUPFAM" id="SSF161098">
    <property type="entry name" value="MetI-like"/>
    <property type="match status" value="1"/>
</dbReference>
<dbReference type="PROSITE" id="PS50928">
    <property type="entry name" value="ABC_TM1"/>
    <property type="match status" value="1"/>
</dbReference>
<gene>
    <name evidence="9" type="ORF">J5Y09_08715</name>
</gene>
<proteinExistence type="inferred from homology"/>
<dbReference type="Gene3D" id="1.10.3720.10">
    <property type="entry name" value="MetI-like"/>
    <property type="match status" value="1"/>
</dbReference>
<evidence type="ECO:0000256" key="4">
    <source>
        <dbReference type="ARBA" id="ARBA00022692"/>
    </source>
</evidence>
<feature type="transmembrane region" description="Helical" evidence="7">
    <location>
        <begin position="67"/>
        <end position="89"/>
    </location>
</feature>
<dbReference type="Pfam" id="PF00528">
    <property type="entry name" value="BPD_transp_1"/>
    <property type="match status" value="1"/>
</dbReference>
<evidence type="ECO:0000313" key="9">
    <source>
        <dbReference type="EMBL" id="MBP0463990.1"/>
    </source>
</evidence>
<accession>A0ABS4ARJ5</accession>
<evidence type="ECO:0000256" key="6">
    <source>
        <dbReference type="ARBA" id="ARBA00023136"/>
    </source>
</evidence>
<evidence type="ECO:0000256" key="2">
    <source>
        <dbReference type="ARBA" id="ARBA00022448"/>
    </source>
</evidence>
<dbReference type="EMBL" id="JAGIYZ010000007">
    <property type="protein sequence ID" value="MBP0463990.1"/>
    <property type="molecule type" value="Genomic_DNA"/>
</dbReference>
<feature type="domain" description="ABC transmembrane type-1" evidence="8">
    <location>
        <begin position="63"/>
        <end position="241"/>
    </location>
</feature>
<keyword evidence="10" id="KW-1185">Reference proteome</keyword>
<feature type="transmembrane region" description="Helical" evidence="7">
    <location>
        <begin position="225"/>
        <end position="245"/>
    </location>
</feature>
<comment type="similarity">
    <text evidence="7">Belongs to the binding-protein-dependent transport system permease family.</text>
</comment>
<dbReference type="PANTHER" id="PTHR30151">
    <property type="entry name" value="ALKANE SULFONATE ABC TRANSPORTER-RELATED, MEMBRANE SUBUNIT"/>
    <property type="match status" value="1"/>
</dbReference>